<gene>
    <name evidence="1" type="ORF">GCWU000325_02664</name>
</gene>
<evidence type="ECO:0000313" key="1">
    <source>
        <dbReference type="EMBL" id="EEX70621.1"/>
    </source>
</evidence>
<reference evidence="1" key="1">
    <citation type="submission" date="2009-09" db="EMBL/GenBank/DDBJ databases">
        <authorList>
            <person name="Weinstock G."/>
            <person name="Sodergren E."/>
            <person name="Clifton S."/>
            <person name="Fulton L."/>
            <person name="Fulton B."/>
            <person name="Courtney L."/>
            <person name="Fronick C."/>
            <person name="Harrison M."/>
            <person name="Strong C."/>
            <person name="Farmer C."/>
            <person name="Delahaunty K."/>
            <person name="Markovic C."/>
            <person name="Hall O."/>
            <person name="Minx P."/>
            <person name="Tomlinson C."/>
            <person name="Mitreva M."/>
            <person name="Nelson J."/>
            <person name="Hou S."/>
            <person name="Wollam A."/>
            <person name="Pepin K.H."/>
            <person name="Johnson M."/>
            <person name="Bhonagiri V."/>
            <person name="Nash W.E."/>
            <person name="Warren W."/>
            <person name="Chinwalla A."/>
            <person name="Mardis E.R."/>
            <person name="Wilson R.K."/>
        </authorList>
    </citation>
    <scope>NUCLEOTIDE SEQUENCE [LARGE SCALE GENOMIC DNA]</scope>
    <source>
        <strain evidence="1">ATCC 51259</strain>
    </source>
</reference>
<dbReference type="HOGENOM" id="CLU_3102346_0_0_10"/>
<keyword evidence="2" id="KW-1185">Reference proteome</keyword>
<evidence type="ECO:0000313" key="2">
    <source>
        <dbReference type="Proteomes" id="UP000003460"/>
    </source>
</evidence>
<dbReference type="STRING" id="626522.GCWU000325_02664"/>
<name>C9LK99_9BACT</name>
<organism evidence="1 2">
    <name type="scientific">Alloprevotella tannerae ATCC 51259</name>
    <dbReference type="NCBI Taxonomy" id="626522"/>
    <lineage>
        <taxon>Bacteria</taxon>
        <taxon>Pseudomonadati</taxon>
        <taxon>Bacteroidota</taxon>
        <taxon>Bacteroidia</taxon>
        <taxon>Bacteroidales</taxon>
        <taxon>Prevotellaceae</taxon>
        <taxon>Alloprevotella</taxon>
    </lineage>
</organism>
<dbReference type="AlphaFoldDB" id="C9LK99"/>
<sequence>MPCRLKLQGNYYMVCIKCTSISTQLHAQKNCRTSNKFTRLFVNLKKLLTSA</sequence>
<proteinExistence type="predicted"/>
<accession>C9LK99</accession>
<dbReference type="EMBL" id="ACIJ02000028">
    <property type="protein sequence ID" value="EEX70621.1"/>
    <property type="molecule type" value="Genomic_DNA"/>
</dbReference>
<comment type="caution">
    <text evidence="1">The sequence shown here is derived from an EMBL/GenBank/DDBJ whole genome shotgun (WGS) entry which is preliminary data.</text>
</comment>
<protein>
    <submittedName>
        <fullName evidence="1">Uncharacterized protein</fullName>
    </submittedName>
</protein>
<dbReference type="Proteomes" id="UP000003460">
    <property type="component" value="Unassembled WGS sequence"/>
</dbReference>